<dbReference type="PANTHER" id="PTHR36452:SF1">
    <property type="entry name" value="DUF2461 DOMAIN-CONTAINING PROTEIN"/>
    <property type="match status" value="1"/>
</dbReference>
<gene>
    <name evidence="1" type="ORF">DCMF_28860</name>
</gene>
<reference evidence="1 2" key="1">
    <citation type="submission" date="2016-10" db="EMBL/GenBank/DDBJ databases">
        <title>Complete Genome Sequence of Peptococcaceae strain DCMF.</title>
        <authorList>
            <person name="Edwards R.J."/>
            <person name="Holland S.I."/>
            <person name="Deshpande N.P."/>
            <person name="Wong Y.K."/>
            <person name="Ertan H."/>
            <person name="Manefield M."/>
            <person name="Russell T.L."/>
            <person name="Lee M.J."/>
        </authorList>
    </citation>
    <scope>NUCLEOTIDE SEQUENCE [LARGE SCALE GENOMIC DNA]</scope>
    <source>
        <strain evidence="1 2">DCMF</strain>
    </source>
</reference>
<dbReference type="NCBIfam" id="TIGR02453">
    <property type="entry name" value="TIGR02453 family protein"/>
    <property type="match status" value="1"/>
</dbReference>
<dbReference type="Proteomes" id="UP000323521">
    <property type="component" value="Chromosome"/>
</dbReference>
<organism evidence="1 2">
    <name type="scientific">Formimonas warabiya</name>
    <dbReference type="NCBI Taxonomy" id="1761012"/>
    <lineage>
        <taxon>Bacteria</taxon>
        <taxon>Bacillati</taxon>
        <taxon>Bacillota</taxon>
        <taxon>Clostridia</taxon>
        <taxon>Eubacteriales</taxon>
        <taxon>Peptococcaceae</taxon>
        <taxon>Candidatus Formimonas</taxon>
    </lineage>
</organism>
<dbReference type="OrthoDB" id="9794241at2"/>
<dbReference type="InterPro" id="IPR015996">
    <property type="entry name" value="UCP028451"/>
</dbReference>
<evidence type="ECO:0000313" key="1">
    <source>
        <dbReference type="EMBL" id="ATW28236.1"/>
    </source>
</evidence>
<protein>
    <recommendedName>
        <fullName evidence="3">DUF2461 domain-containing protein</fullName>
    </recommendedName>
</protein>
<keyword evidence="2" id="KW-1185">Reference proteome</keyword>
<dbReference type="PIRSF" id="PIRSF028451">
    <property type="entry name" value="UCP028451"/>
    <property type="match status" value="1"/>
</dbReference>
<dbReference type="PANTHER" id="PTHR36452">
    <property type="entry name" value="CHROMOSOME 12, WHOLE GENOME SHOTGUN SEQUENCE"/>
    <property type="match status" value="1"/>
</dbReference>
<accession>A0A3G1L0B8</accession>
<proteinExistence type="predicted"/>
<name>A0A3G1L0B8_FORW1</name>
<dbReference type="RefSeq" id="WP_148137647.1">
    <property type="nucleotide sequence ID" value="NZ_CP017634.1"/>
</dbReference>
<dbReference type="KEGG" id="fwa:DCMF_28860"/>
<dbReference type="AlphaFoldDB" id="A0A3G1L0B8"/>
<evidence type="ECO:0008006" key="3">
    <source>
        <dbReference type="Google" id="ProtNLM"/>
    </source>
</evidence>
<sequence length="221" mass="27036">MFQGFSEGTIQFLQGLKENNNKAWFEANKPTYQNFVQEPLRELVDELGPFMLSIDALFEISPKKAISRINRDIRFSHDKSPYRSNMWISFKRQYLDWKAEPTYFFEIFPDFYRYGMGFYCTPRETMDKLREMIDEKKKDFQQIHHLYQSQNIFRIEGEKYKRILNANLTAELNEWYQRKEVYFVCNRNIDELLFEKELVPVLRDGFKILEPFYHYFLRLKK</sequence>
<dbReference type="InterPro" id="IPR012808">
    <property type="entry name" value="CHP02453"/>
</dbReference>
<dbReference type="EMBL" id="CP017634">
    <property type="protein sequence ID" value="ATW28236.1"/>
    <property type="molecule type" value="Genomic_DNA"/>
</dbReference>
<dbReference type="Pfam" id="PF09365">
    <property type="entry name" value="DUF2461"/>
    <property type="match status" value="1"/>
</dbReference>
<evidence type="ECO:0000313" key="2">
    <source>
        <dbReference type="Proteomes" id="UP000323521"/>
    </source>
</evidence>